<feature type="domain" description="Bacteriophage CI repressor N-terminal" evidence="1">
    <location>
        <begin position="29"/>
        <end position="86"/>
    </location>
</feature>
<dbReference type="CDD" id="cd00093">
    <property type="entry name" value="HTH_XRE"/>
    <property type="match status" value="1"/>
</dbReference>
<evidence type="ECO:0000313" key="3">
    <source>
        <dbReference type="Proteomes" id="UP000676428"/>
    </source>
</evidence>
<dbReference type="Proteomes" id="UP000676428">
    <property type="component" value="Chromosome"/>
</dbReference>
<sequence>MNFNCNDKTKNNSIELKSPVRCDGGKTLISRLVHLFNLRGRGDLSELIGVTPGTISTWMTRDSTPFELLIRIHLITNVPMQYLCFGIQLDGMPDKYSFDEKERNRQTLSQPINADGGRTLIKRLIHLFKVRTRIELGELLGITAGTFSTWTTRNTVPHELLVRIHLITGVSLKYLCFGQGNEFPSVSPSTPSVVAPVSSEEHQPQTSLSVFHIENGQLVPSQDYHFNLEAVQAFGLNPKHKALVLQSANKLLFVSCAEKTVTEGTYLYRINDVYKIGEMQLLPDGKVYLLDNGERYAVNSETTHIHGKVVSVLERC</sequence>
<reference evidence="2 3" key="1">
    <citation type="journal article" date="2012" name="Int. J. Syst. Evol. Microbiol.">
        <title>Shewanella dokdonensis sp. nov., isolated from seawater.</title>
        <authorList>
            <person name="Sung H.R."/>
            <person name="Yoon J.H."/>
            <person name="Ghim S.Y."/>
        </authorList>
    </citation>
    <scope>NUCLEOTIDE SEQUENCE [LARGE SCALE GENOMIC DNA]</scope>
    <source>
        <strain evidence="2 3">DSM 23626</strain>
    </source>
</reference>
<evidence type="ECO:0000259" key="1">
    <source>
        <dbReference type="Pfam" id="PF07022"/>
    </source>
</evidence>
<organism evidence="2 3">
    <name type="scientific">Shewanella dokdonensis</name>
    <dbReference type="NCBI Taxonomy" id="712036"/>
    <lineage>
        <taxon>Bacteria</taxon>
        <taxon>Pseudomonadati</taxon>
        <taxon>Pseudomonadota</taxon>
        <taxon>Gammaproteobacteria</taxon>
        <taxon>Alteromonadales</taxon>
        <taxon>Shewanellaceae</taxon>
        <taxon>Shewanella</taxon>
    </lineage>
</organism>
<dbReference type="InterPro" id="IPR010744">
    <property type="entry name" value="Phage_CI_N"/>
</dbReference>
<dbReference type="Gene3D" id="2.10.109.10">
    <property type="entry name" value="Umud Fragment, subunit A"/>
    <property type="match status" value="1"/>
</dbReference>
<dbReference type="InterPro" id="IPR001387">
    <property type="entry name" value="Cro/C1-type_HTH"/>
</dbReference>
<name>A0ABX8DBG6_9GAMM</name>
<evidence type="ECO:0000313" key="2">
    <source>
        <dbReference type="EMBL" id="QVK22170.1"/>
    </source>
</evidence>
<proteinExistence type="predicted"/>
<dbReference type="Gene3D" id="1.10.260.40">
    <property type="entry name" value="lambda repressor-like DNA-binding domains"/>
    <property type="match status" value="2"/>
</dbReference>
<protein>
    <submittedName>
        <fullName evidence="2">Helix-turn-helix domain-containing protein</fullName>
    </submittedName>
</protein>
<keyword evidence="3" id="KW-1185">Reference proteome</keyword>
<gene>
    <name evidence="2" type="ORF">KHX94_12075</name>
</gene>
<dbReference type="EMBL" id="CP074572">
    <property type="protein sequence ID" value="QVK22170.1"/>
    <property type="molecule type" value="Genomic_DNA"/>
</dbReference>
<dbReference type="RefSeq" id="WP_213680827.1">
    <property type="nucleotide sequence ID" value="NZ_CP074572.1"/>
</dbReference>
<feature type="domain" description="Bacteriophage CI repressor N-terminal" evidence="1">
    <location>
        <begin position="121"/>
        <end position="181"/>
    </location>
</feature>
<dbReference type="Pfam" id="PF07022">
    <property type="entry name" value="Phage_CI_repr"/>
    <property type="match status" value="2"/>
</dbReference>
<accession>A0ABX8DBG6</accession>
<dbReference type="InterPro" id="IPR010982">
    <property type="entry name" value="Lambda_DNA-bd_dom_sf"/>
</dbReference>